<dbReference type="EMBL" id="CP022129">
    <property type="protein sequence ID" value="ASF46524.1"/>
    <property type="molecule type" value="Genomic_DNA"/>
</dbReference>
<dbReference type="RefSeq" id="WP_088619396.1">
    <property type="nucleotide sequence ID" value="NZ_CP022129.1"/>
</dbReference>
<reference evidence="1 2" key="1">
    <citation type="submission" date="2017-06" db="EMBL/GenBank/DDBJ databases">
        <title>Genome Sequencing of the methanotroph Methylovulum psychrotolerants str. HV10-M2 isolated from a high-altitude environment.</title>
        <authorList>
            <person name="Mateos-Rivera A."/>
        </authorList>
    </citation>
    <scope>NUCLEOTIDE SEQUENCE [LARGE SCALE GENOMIC DNA]</scope>
    <source>
        <strain evidence="1 2">HV10_M2</strain>
    </source>
</reference>
<organism evidence="1 2">
    <name type="scientific">Methylovulum psychrotolerans</name>
    <dbReference type="NCBI Taxonomy" id="1704499"/>
    <lineage>
        <taxon>Bacteria</taxon>
        <taxon>Pseudomonadati</taxon>
        <taxon>Pseudomonadota</taxon>
        <taxon>Gammaproteobacteria</taxon>
        <taxon>Methylococcales</taxon>
        <taxon>Methylococcaceae</taxon>
        <taxon>Methylovulum</taxon>
    </lineage>
</organism>
<gene>
    <name evidence="1" type="ORF">CEK71_10825</name>
</gene>
<evidence type="ECO:0000313" key="2">
    <source>
        <dbReference type="Proteomes" id="UP000197019"/>
    </source>
</evidence>
<proteinExistence type="predicted"/>
<dbReference type="OrthoDB" id="4319884at2"/>
<dbReference type="AlphaFoldDB" id="A0A1Z4BYY9"/>
<accession>A0A1Z4BYY9</accession>
<protein>
    <submittedName>
        <fullName evidence="1">GTP-binding protein</fullName>
    </submittedName>
</protein>
<sequence length="143" mass="16176">MSFVWAGYGAFVPSKDYGEMRFHDNLKIFLYGTPGQKRFDFMSQLLFDNAWGAVLLIDNREDDPFAELAYYLDMVKDFRHKIHLAIGITHYDLCATPSIKDYADYLGQNDLSYPVMSADARDISSLTHVLGSLTHQPALALAS</sequence>
<dbReference type="InterPro" id="IPR027417">
    <property type="entry name" value="P-loop_NTPase"/>
</dbReference>
<dbReference type="SUPFAM" id="SSF52540">
    <property type="entry name" value="P-loop containing nucleoside triphosphate hydrolases"/>
    <property type="match status" value="1"/>
</dbReference>
<name>A0A1Z4BYY9_9GAMM</name>
<dbReference type="KEGG" id="mpsy:CEK71_10825"/>
<keyword evidence="2" id="KW-1185">Reference proteome</keyword>
<dbReference type="Proteomes" id="UP000197019">
    <property type="component" value="Chromosome"/>
</dbReference>
<dbReference type="PANTHER" id="PTHR42708:SF1">
    <property type="entry name" value="GLIDING MOTILITY PROTEIN MGLA"/>
    <property type="match status" value="1"/>
</dbReference>
<dbReference type="PANTHER" id="PTHR42708">
    <property type="entry name" value="ATP/GTP-BINDING PROTEIN-RELATED"/>
    <property type="match status" value="1"/>
</dbReference>
<dbReference type="InterPro" id="IPR052705">
    <property type="entry name" value="Gliding_Motility_GTPase"/>
</dbReference>
<dbReference type="Gene3D" id="3.40.50.300">
    <property type="entry name" value="P-loop containing nucleotide triphosphate hydrolases"/>
    <property type="match status" value="1"/>
</dbReference>
<evidence type="ECO:0000313" key="1">
    <source>
        <dbReference type="EMBL" id="ASF46524.1"/>
    </source>
</evidence>